<dbReference type="InterPro" id="IPR012347">
    <property type="entry name" value="Ferritin-like"/>
</dbReference>
<evidence type="ECO:0000256" key="1">
    <source>
        <dbReference type="SAM" id="MobiDB-lite"/>
    </source>
</evidence>
<proteinExistence type="predicted"/>
<keyword evidence="2" id="KW-0472">Membrane</keyword>
<reference evidence="4 5" key="1">
    <citation type="submission" date="2016-10" db="EMBL/GenBank/DDBJ databases">
        <authorList>
            <person name="de Groot N.N."/>
        </authorList>
    </citation>
    <scope>NUCLEOTIDE SEQUENCE [LARGE SCALE GENOMIC DNA]</scope>
    <source>
        <strain evidence="4 5">DSM 20117</strain>
    </source>
</reference>
<evidence type="ECO:0000259" key="3">
    <source>
        <dbReference type="Pfam" id="PF03713"/>
    </source>
</evidence>
<feature type="region of interest" description="Disordered" evidence="1">
    <location>
        <begin position="176"/>
        <end position="199"/>
    </location>
</feature>
<keyword evidence="2" id="KW-1133">Transmembrane helix</keyword>
<dbReference type="EMBL" id="FNKH01000002">
    <property type="protein sequence ID" value="SDR04736.1"/>
    <property type="molecule type" value="Genomic_DNA"/>
</dbReference>
<dbReference type="InterPro" id="IPR005183">
    <property type="entry name" value="DUF305_CopM-like"/>
</dbReference>
<feature type="transmembrane region" description="Helical" evidence="2">
    <location>
        <begin position="26"/>
        <end position="49"/>
    </location>
</feature>
<dbReference type="Gene3D" id="1.20.1260.10">
    <property type="match status" value="1"/>
</dbReference>
<evidence type="ECO:0000256" key="2">
    <source>
        <dbReference type="SAM" id="Phobius"/>
    </source>
</evidence>
<sequence length="199" mass="22478">MSNTEKDKKNGQGHVEHQSRDAMKMYLRFGAMILTAMVVMYAAMFVGSYEWGHVRWSESRMFMALTMGGTMGLIMLAWMLNMYRNTKANVAVVVISLLLLGSGVFLDRSQTTVQDTGFMSSMIPHHSLAITRSERAELADVRVCQLAVEISEAQRREIFEMDWLIEDIQRNGVAATAQEAEARSVPDYQEPAERQCPTD</sequence>
<feature type="domain" description="DUF305" evidence="3">
    <location>
        <begin position="115"/>
        <end position="180"/>
    </location>
</feature>
<feature type="transmembrane region" description="Helical" evidence="2">
    <location>
        <begin position="61"/>
        <end position="81"/>
    </location>
</feature>
<gene>
    <name evidence="4" type="ORF">SAMN04489742_3668</name>
</gene>
<keyword evidence="5" id="KW-1185">Reference proteome</keyword>
<feature type="transmembrane region" description="Helical" evidence="2">
    <location>
        <begin position="88"/>
        <end position="106"/>
    </location>
</feature>
<dbReference type="STRING" id="37928.SAMN04489742_3668"/>
<evidence type="ECO:0000313" key="4">
    <source>
        <dbReference type="EMBL" id="SDR04736.1"/>
    </source>
</evidence>
<dbReference type="AlphaFoldDB" id="A0A1H1FW13"/>
<dbReference type="Proteomes" id="UP000181917">
    <property type="component" value="Unassembled WGS sequence"/>
</dbReference>
<dbReference type="Pfam" id="PF03713">
    <property type="entry name" value="DUF305"/>
    <property type="match status" value="1"/>
</dbReference>
<organism evidence="4 5">
    <name type="scientific">Crystallibacter crystallopoietes</name>
    <dbReference type="NCBI Taxonomy" id="37928"/>
    <lineage>
        <taxon>Bacteria</taxon>
        <taxon>Bacillati</taxon>
        <taxon>Actinomycetota</taxon>
        <taxon>Actinomycetes</taxon>
        <taxon>Micrococcales</taxon>
        <taxon>Micrococcaceae</taxon>
        <taxon>Crystallibacter</taxon>
    </lineage>
</organism>
<name>A0A1H1FW13_9MICC</name>
<evidence type="ECO:0000313" key="5">
    <source>
        <dbReference type="Proteomes" id="UP000181917"/>
    </source>
</evidence>
<keyword evidence="2" id="KW-0812">Transmembrane</keyword>
<dbReference type="RefSeq" id="WP_236777393.1">
    <property type="nucleotide sequence ID" value="NZ_CP018863.1"/>
</dbReference>
<protein>
    <recommendedName>
        <fullName evidence="3">DUF305 domain-containing protein</fullName>
    </recommendedName>
</protein>
<accession>A0A1H1FW13</accession>